<accession>W6SD48</accession>
<sequence>MNEISNIHDECYMKDKCATYTKCPMVLVQDIISGKWKILILWYLSYSTLRFSTLQKKLPNVSPKVLSRQLKSMEKDNLIHRKVYPVVPPKVEYSLTDTGKKLIPILEMMHKFGSEYIEESIESSEKNNLQ</sequence>
<proteinExistence type="predicted"/>
<reference evidence="5 6" key="1">
    <citation type="submission" date="2013-11" db="EMBL/GenBank/DDBJ databases">
        <title>Complete genome sequence of Clostridum sp. M2/40.</title>
        <authorList>
            <person name="Wibberg D."/>
            <person name="Puehler A."/>
            <person name="Schlueter A."/>
        </authorList>
    </citation>
    <scope>NUCLEOTIDE SEQUENCE [LARGE SCALE GENOMIC DNA]</scope>
    <source>
        <strain evidence="6">M2/40</strain>
    </source>
</reference>
<keyword evidence="2" id="KW-0238">DNA-binding</keyword>
<dbReference type="EMBL" id="HG917868">
    <property type="protein sequence ID" value="CDM67555.1"/>
    <property type="molecule type" value="Genomic_DNA"/>
</dbReference>
<dbReference type="InterPro" id="IPR002577">
    <property type="entry name" value="HTH_HxlR"/>
</dbReference>
<dbReference type="PATRIC" id="fig|1216932.3.peg.371"/>
<dbReference type="STRING" id="1216932.CM240_0388"/>
<keyword evidence="3" id="KW-0804">Transcription</keyword>
<dbReference type="SUPFAM" id="SSF46785">
    <property type="entry name" value="Winged helix' DNA-binding domain"/>
    <property type="match status" value="1"/>
</dbReference>
<dbReference type="KEGG" id="clt:CM240_0388"/>
<evidence type="ECO:0000313" key="5">
    <source>
        <dbReference type="EMBL" id="CDM67555.1"/>
    </source>
</evidence>
<evidence type="ECO:0000259" key="4">
    <source>
        <dbReference type="PROSITE" id="PS51118"/>
    </source>
</evidence>
<name>W6SD48_9CLOT</name>
<evidence type="ECO:0000313" key="6">
    <source>
        <dbReference type="Proteomes" id="UP000019426"/>
    </source>
</evidence>
<organism evidence="5 6">
    <name type="scientific">Clostridium bornimense</name>
    <dbReference type="NCBI Taxonomy" id="1216932"/>
    <lineage>
        <taxon>Bacteria</taxon>
        <taxon>Bacillati</taxon>
        <taxon>Bacillota</taxon>
        <taxon>Clostridia</taxon>
        <taxon>Eubacteriales</taxon>
        <taxon>Clostridiaceae</taxon>
        <taxon>Clostridium</taxon>
    </lineage>
</organism>
<gene>
    <name evidence="5" type="ORF">CM240_0388</name>
</gene>
<dbReference type="CDD" id="cd00090">
    <property type="entry name" value="HTH_ARSR"/>
    <property type="match status" value="1"/>
</dbReference>
<evidence type="ECO:0000256" key="1">
    <source>
        <dbReference type="ARBA" id="ARBA00023015"/>
    </source>
</evidence>
<dbReference type="InterPro" id="IPR011991">
    <property type="entry name" value="ArsR-like_HTH"/>
</dbReference>
<dbReference type="eggNOG" id="COG1733">
    <property type="taxonomic scope" value="Bacteria"/>
</dbReference>
<dbReference type="GO" id="GO:0003677">
    <property type="term" value="F:DNA binding"/>
    <property type="evidence" value="ECO:0007669"/>
    <property type="project" value="UniProtKB-KW"/>
</dbReference>
<evidence type="ECO:0000256" key="3">
    <source>
        <dbReference type="ARBA" id="ARBA00023163"/>
    </source>
</evidence>
<evidence type="ECO:0000256" key="2">
    <source>
        <dbReference type="ARBA" id="ARBA00023125"/>
    </source>
</evidence>
<keyword evidence="1" id="KW-0805">Transcription regulation</keyword>
<protein>
    <submittedName>
        <fullName evidence="5">Transcriptional regulator, HxlR family</fullName>
    </submittedName>
</protein>
<dbReference type="PANTHER" id="PTHR33204:SF29">
    <property type="entry name" value="TRANSCRIPTIONAL REGULATOR"/>
    <property type="match status" value="1"/>
</dbReference>
<dbReference type="Gene3D" id="1.10.10.10">
    <property type="entry name" value="Winged helix-like DNA-binding domain superfamily/Winged helix DNA-binding domain"/>
    <property type="match status" value="1"/>
</dbReference>
<dbReference type="AlphaFoldDB" id="W6SD48"/>
<dbReference type="PROSITE" id="PS51118">
    <property type="entry name" value="HTH_HXLR"/>
    <property type="match status" value="1"/>
</dbReference>
<dbReference type="InterPro" id="IPR036390">
    <property type="entry name" value="WH_DNA-bd_sf"/>
</dbReference>
<dbReference type="PANTHER" id="PTHR33204">
    <property type="entry name" value="TRANSCRIPTIONAL REGULATOR, MARR FAMILY"/>
    <property type="match status" value="1"/>
</dbReference>
<feature type="domain" description="HTH hxlR-type" evidence="4">
    <location>
        <begin position="23"/>
        <end position="121"/>
    </location>
</feature>
<keyword evidence="6" id="KW-1185">Reference proteome</keyword>
<dbReference type="Pfam" id="PF01638">
    <property type="entry name" value="HxlR"/>
    <property type="match status" value="1"/>
</dbReference>
<dbReference type="RefSeq" id="WP_044035991.1">
    <property type="nucleotide sequence ID" value="NZ_HG917868.1"/>
</dbReference>
<dbReference type="Proteomes" id="UP000019426">
    <property type="component" value="Chromosome M2/40_rep1"/>
</dbReference>
<dbReference type="OrthoDB" id="9791143at2"/>
<dbReference type="InterPro" id="IPR036388">
    <property type="entry name" value="WH-like_DNA-bd_sf"/>
</dbReference>
<dbReference type="HOGENOM" id="CLU_111585_5_1_9"/>